<keyword evidence="2" id="KW-0805">Transcription regulation</keyword>
<feature type="short sequence motif" description="LxCxE motif" evidence="5">
    <location>
        <begin position="174"/>
        <end position="178"/>
    </location>
</feature>
<evidence type="ECO:0000256" key="1">
    <source>
        <dbReference type="ARBA" id="ARBA00004123"/>
    </source>
</evidence>
<keyword evidence="3" id="KW-0804">Transcription</keyword>
<dbReference type="Proteomes" id="UP000634136">
    <property type="component" value="Unassembled WGS sequence"/>
</dbReference>
<dbReference type="Pfam" id="PF03514">
    <property type="entry name" value="GRAS"/>
    <property type="match status" value="1"/>
</dbReference>
<dbReference type="PANTHER" id="PTHR31636">
    <property type="entry name" value="OSJNBA0084A10.13 PROTEIN-RELATED"/>
    <property type="match status" value="1"/>
</dbReference>
<evidence type="ECO:0000313" key="7">
    <source>
        <dbReference type="Proteomes" id="UP000634136"/>
    </source>
</evidence>
<reference evidence="6" key="1">
    <citation type="submission" date="2020-09" db="EMBL/GenBank/DDBJ databases">
        <title>Genome-Enabled Discovery of Anthraquinone Biosynthesis in Senna tora.</title>
        <authorList>
            <person name="Kang S.-H."/>
            <person name="Pandey R.P."/>
            <person name="Lee C.-M."/>
            <person name="Sim J.-S."/>
            <person name="Jeong J.-T."/>
            <person name="Choi B.-S."/>
            <person name="Jung M."/>
            <person name="Ginzburg D."/>
            <person name="Zhao K."/>
            <person name="Won S.Y."/>
            <person name="Oh T.-J."/>
            <person name="Yu Y."/>
            <person name="Kim N.-H."/>
            <person name="Lee O.R."/>
            <person name="Lee T.-H."/>
            <person name="Bashyal P."/>
            <person name="Kim T.-S."/>
            <person name="Lee W.-H."/>
            <person name="Kawkins C."/>
            <person name="Kim C.-K."/>
            <person name="Kim J.S."/>
            <person name="Ahn B.O."/>
            <person name="Rhee S.Y."/>
            <person name="Sohng J.K."/>
        </authorList>
    </citation>
    <scope>NUCLEOTIDE SEQUENCE</scope>
    <source>
        <tissue evidence="6">Leaf</tissue>
    </source>
</reference>
<comment type="caution">
    <text evidence="6">The sequence shown here is derived from an EMBL/GenBank/DDBJ whole genome shotgun (WGS) entry which is preliminary data.</text>
</comment>
<keyword evidence="4" id="KW-0539">Nucleus</keyword>
<comment type="caution">
    <text evidence="5">Lacks conserved residue(s) required for the propagation of feature annotation.</text>
</comment>
<evidence type="ECO:0000256" key="2">
    <source>
        <dbReference type="ARBA" id="ARBA00023015"/>
    </source>
</evidence>
<evidence type="ECO:0000313" key="6">
    <source>
        <dbReference type="EMBL" id="KAF7824374.1"/>
    </source>
</evidence>
<proteinExistence type="inferred from homology"/>
<comment type="subcellular location">
    <subcellularLocation>
        <location evidence="1">Nucleus</location>
    </subcellularLocation>
</comment>
<dbReference type="OrthoDB" id="743731at2759"/>
<evidence type="ECO:0000256" key="3">
    <source>
        <dbReference type="ARBA" id="ARBA00023163"/>
    </source>
</evidence>
<keyword evidence="7" id="KW-1185">Reference proteome</keyword>
<organism evidence="6 7">
    <name type="scientific">Senna tora</name>
    <dbReference type="NCBI Taxonomy" id="362788"/>
    <lineage>
        <taxon>Eukaryota</taxon>
        <taxon>Viridiplantae</taxon>
        <taxon>Streptophyta</taxon>
        <taxon>Embryophyta</taxon>
        <taxon>Tracheophyta</taxon>
        <taxon>Spermatophyta</taxon>
        <taxon>Magnoliopsida</taxon>
        <taxon>eudicotyledons</taxon>
        <taxon>Gunneridae</taxon>
        <taxon>Pentapetalae</taxon>
        <taxon>rosids</taxon>
        <taxon>fabids</taxon>
        <taxon>Fabales</taxon>
        <taxon>Fabaceae</taxon>
        <taxon>Caesalpinioideae</taxon>
        <taxon>Cassia clade</taxon>
        <taxon>Senna</taxon>
    </lineage>
</organism>
<evidence type="ECO:0000256" key="4">
    <source>
        <dbReference type="ARBA" id="ARBA00023242"/>
    </source>
</evidence>
<comment type="similarity">
    <text evidence="5">Belongs to the GRAS family.</text>
</comment>
<dbReference type="GO" id="GO:0005634">
    <property type="term" value="C:nucleus"/>
    <property type="evidence" value="ECO:0007669"/>
    <property type="project" value="UniProtKB-SubCell"/>
</dbReference>
<protein>
    <submittedName>
        <fullName evidence="6">DELLA protein RGL1-like</fullName>
    </submittedName>
</protein>
<accession>A0A834WP73</accession>
<dbReference type="EMBL" id="JAAIUW010000007">
    <property type="protein sequence ID" value="KAF7824374.1"/>
    <property type="molecule type" value="Genomic_DNA"/>
</dbReference>
<gene>
    <name evidence="6" type="ORF">G2W53_022518</name>
</gene>
<dbReference type="AlphaFoldDB" id="A0A834WP73"/>
<feature type="region of interest" description="PFYRE" evidence="5">
    <location>
        <begin position="375"/>
        <end position="466"/>
    </location>
</feature>
<sequence>MEDVNYDNLNHDFAIRRFGPARMEQEQGDQEATTATTKMMIPTDEEADELSSSDVDDFVYSFINMDHHGDDDDGYVDEIDQQGLVLVEGTSLSQRNDPKFESSLGEVPTFIIQQCLEQDCLHRSIPVKNQTNDEIVPITNMEEEEEELEIMKGCFGTKPELCMDQGLDLVHMLLACAEAVGCRDTQKAYFLLRKIWALANPCGDSIQRVSYCFASGLKCRLSLLPHNVFANSTLKTITTMDASLVTREKKLEAFQLLYQTTPYIAFGYMAANDAICEALQGKSSLHVIDLGMEHTLQWSSLIRALASRPEGSPRLRITGLINDDENEPRLRSCMSLLMEEASSFGIPLEFYIVSEPVTPSVLTKEKLNLREGEALFVNSILYLHKYVKESRGYLKAILQSIKKLCPTALIVVEQDSNHNGPFFLGRFLESVHYYSAIFDSLEASMPRNSPQRMKIERLHFAEEIHNIVAYEGPHRVERHESVDRWRRQLGRAGFHVMALKCTSQARMMLSIYDSEGYTLSCEKGCLLLGWKGRPIMMASAWQVARRKRKQNINHALIQCHRRKGNLFSFKIKRHLKIDLRNISKNRNPITGDYQQAKQVIMESEHISRMQLQDSVCEMKHKSNVLHARFISKTQIKRVGKQTVGEFVADSVTELGNQREGPTSKTGDSCVFCELVVAPASEHGRHWSIATCSCVEADSLSGQVSYGVRLIPISVEACLGKELQGGESQGSTMKVEDFAASNAYCGSHWAQGKHGTQTRSLPVSAAA</sequence>
<name>A0A834WP73_9FABA</name>
<feature type="region of interest" description="VHIID" evidence="5">
    <location>
        <begin position="254"/>
        <end position="319"/>
    </location>
</feature>
<feature type="region of interest" description="SAW" evidence="5">
    <location>
        <begin position="469"/>
        <end position="542"/>
    </location>
</feature>
<dbReference type="InterPro" id="IPR005202">
    <property type="entry name" value="TF_GRAS"/>
</dbReference>
<evidence type="ECO:0000256" key="5">
    <source>
        <dbReference type="PROSITE-ProRule" id="PRU01191"/>
    </source>
</evidence>
<dbReference type="PROSITE" id="PS50985">
    <property type="entry name" value="GRAS"/>
    <property type="match status" value="1"/>
</dbReference>
<feature type="short sequence motif" description="VHIID" evidence="5">
    <location>
        <begin position="285"/>
        <end position="289"/>
    </location>
</feature>